<dbReference type="RefSeq" id="WP_184335704.1">
    <property type="nucleotide sequence ID" value="NZ_JACHHZ010000007.1"/>
</dbReference>
<organism evidence="3 4">
    <name type="scientific">Povalibacter uvarum</name>
    <dbReference type="NCBI Taxonomy" id="732238"/>
    <lineage>
        <taxon>Bacteria</taxon>
        <taxon>Pseudomonadati</taxon>
        <taxon>Pseudomonadota</taxon>
        <taxon>Gammaproteobacteria</taxon>
        <taxon>Steroidobacterales</taxon>
        <taxon>Steroidobacteraceae</taxon>
        <taxon>Povalibacter</taxon>
    </lineage>
</organism>
<dbReference type="InterPro" id="IPR013424">
    <property type="entry name" value="Ice-binding_C"/>
</dbReference>
<dbReference type="AlphaFoldDB" id="A0A841HSM3"/>
<feature type="chain" id="PRO_5032485053" description="Ice-binding protein C-terminal domain-containing protein" evidence="1">
    <location>
        <begin position="26"/>
        <end position="232"/>
    </location>
</feature>
<proteinExistence type="predicted"/>
<evidence type="ECO:0000256" key="1">
    <source>
        <dbReference type="SAM" id="SignalP"/>
    </source>
</evidence>
<feature type="domain" description="Ice-binding protein C-terminal" evidence="2">
    <location>
        <begin position="206"/>
        <end position="227"/>
    </location>
</feature>
<reference evidence="3 4" key="1">
    <citation type="submission" date="2020-08" db="EMBL/GenBank/DDBJ databases">
        <title>Genomic Encyclopedia of Type Strains, Phase IV (KMG-IV): sequencing the most valuable type-strain genomes for metagenomic binning, comparative biology and taxonomic classification.</title>
        <authorList>
            <person name="Goeker M."/>
        </authorList>
    </citation>
    <scope>NUCLEOTIDE SEQUENCE [LARGE SCALE GENOMIC DNA]</scope>
    <source>
        <strain evidence="3 4">DSM 26723</strain>
    </source>
</reference>
<dbReference type="NCBIfam" id="TIGR02595">
    <property type="entry name" value="PEP_CTERM"/>
    <property type="match status" value="1"/>
</dbReference>
<dbReference type="EMBL" id="JACHHZ010000007">
    <property type="protein sequence ID" value="MBB6096317.1"/>
    <property type="molecule type" value="Genomic_DNA"/>
</dbReference>
<evidence type="ECO:0000259" key="2">
    <source>
        <dbReference type="Pfam" id="PF07589"/>
    </source>
</evidence>
<dbReference type="Pfam" id="PF07589">
    <property type="entry name" value="PEP-CTERM"/>
    <property type="match status" value="1"/>
</dbReference>
<comment type="caution">
    <text evidence="3">The sequence shown here is derived from an EMBL/GenBank/DDBJ whole genome shotgun (WGS) entry which is preliminary data.</text>
</comment>
<keyword evidence="4" id="KW-1185">Reference proteome</keyword>
<gene>
    <name evidence="3" type="ORF">HNQ60_005239</name>
</gene>
<feature type="signal peptide" evidence="1">
    <location>
        <begin position="1"/>
        <end position="25"/>
    </location>
</feature>
<dbReference type="Proteomes" id="UP000588068">
    <property type="component" value="Unassembled WGS sequence"/>
</dbReference>
<keyword evidence="1" id="KW-0732">Signal</keyword>
<evidence type="ECO:0000313" key="3">
    <source>
        <dbReference type="EMBL" id="MBB6096317.1"/>
    </source>
</evidence>
<evidence type="ECO:0000313" key="4">
    <source>
        <dbReference type="Proteomes" id="UP000588068"/>
    </source>
</evidence>
<accession>A0A841HSM3</accession>
<protein>
    <recommendedName>
        <fullName evidence="2">Ice-binding protein C-terminal domain-containing protein</fullName>
    </recommendedName>
</protein>
<sequence>MNSGLRAAAVIGTAVLLSLSTPVQAVPIEVSTGGVFVDSQSSIAVGTQWSLDLVYETSTPDTLPGDPAEGLYNAYQWLQLTVGDQIYTLADLVPERANVRVFDDRPSNDGDGETFRDVVGFGGSVASTLYGFSLLASFGDAAPGGGVLGSDALIADPLQLTSLFTDRQSPFWQFTDFVFYEMQPGETTTSVFAIGSVDRFSAAYVSVPEPGTLVLLSLGLLMMRWRRTLRIE</sequence>
<name>A0A841HSM3_9GAMM</name>